<organism evidence="3">
    <name type="scientific">Soboliphyme baturini</name>
    <dbReference type="NCBI Taxonomy" id="241478"/>
    <lineage>
        <taxon>Eukaryota</taxon>
        <taxon>Metazoa</taxon>
        <taxon>Ecdysozoa</taxon>
        <taxon>Nematoda</taxon>
        <taxon>Enoplea</taxon>
        <taxon>Dorylaimia</taxon>
        <taxon>Dioctophymatida</taxon>
        <taxon>Dioctophymatoidea</taxon>
        <taxon>Soboliphymatidae</taxon>
        <taxon>Soboliphyme</taxon>
    </lineage>
</organism>
<dbReference type="EMBL" id="UZAM01016092">
    <property type="protein sequence ID" value="VDP41768.1"/>
    <property type="molecule type" value="Genomic_DNA"/>
</dbReference>
<dbReference type="InterPro" id="IPR009622">
    <property type="entry name" value="NDUFAF4"/>
</dbReference>
<reference evidence="3" key="1">
    <citation type="submission" date="2016-06" db="UniProtKB">
        <authorList>
            <consortium name="WormBaseParasite"/>
        </authorList>
    </citation>
    <scope>IDENTIFICATION</scope>
</reference>
<protein>
    <submittedName>
        <fullName evidence="3">Cytochrome b mRNA-processing protein 4</fullName>
    </submittedName>
</protein>
<evidence type="ECO:0000313" key="2">
    <source>
        <dbReference type="Proteomes" id="UP000270296"/>
    </source>
</evidence>
<sequence>MGKFFAAILRPFINFGLEARLEKFWRNSAKGKKVASKHYDQDTEMLKEMQTKHPEVIQILERKDENLDMNLKKLALKESVEKSPMADLRHS</sequence>
<accession>A0A183J6Z6</accession>
<reference evidence="1 2" key="2">
    <citation type="submission" date="2018-11" db="EMBL/GenBank/DDBJ databases">
        <authorList>
            <consortium name="Pathogen Informatics"/>
        </authorList>
    </citation>
    <scope>NUCLEOTIDE SEQUENCE [LARGE SCALE GENOMIC DNA]</scope>
</reference>
<dbReference type="AlphaFoldDB" id="A0A183J6Z6"/>
<evidence type="ECO:0000313" key="3">
    <source>
        <dbReference type="WBParaSite" id="SBAD_0001203301-mRNA-1"/>
    </source>
</evidence>
<proteinExistence type="predicted"/>
<dbReference type="Pfam" id="PF06784">
    <property type="entry name" value="UPF0240"/>
    <property type="match status" value="1"/>
</dbReference>
<dbReference type="WBParaSite" id="SBAD_0001203301-mRNA-1">
    <property type="protein sequence ID" value="SBAD_0001203301-mRNA-1"/>
    <property type="gene ID" value="SBAD_0001203301"/>
</dbReference>
<dbReference type="GO" id="GO:0005739">
    <property type="term" value="C:mitochondrion"/>
    <property type="evidence" value="ECO:0007669"/>
    <property type="project" value="GOC"/>
</dbReference>
<gene>
    <name evidence="1" type="ORF">SBAD_LOCUS11644</name>
</gene>
<dbReference type="GO" id="GO:0032981">
    <property type="term" value="P:mitochondrial respiratory chain complex I assembly"/>
    <property type="evidence" value="ECO:0007669"/>
    <property type="project" value="InterPro"/>
</dbReference>
<dbReference type="Proteomes" id="UP000270296">
    <property type="component" value="Unassembled WGS sequence"/>
</dbReference>
<keyword evidence="2" id="KW-1185">Reference proteome</keyword>
<evidence type="ECO:0000313" key="1">
    <source>
        <dbReference type="EMBL" id="VDP41768.1"/>
    </source>
</evidence>
<name>A0A183J6Z6_9BILA</name>